<dbReference type="Proteomes" id="UP001499863">
    <property type="component" value="Unassembled WGS sequence"/>
</dbReference>
<feature type="compositionally biased region" description="Acidic residues" evidence="1">
    <location>
        <begin position="1"/>
        <end position="10"/>
    </location>
</feature>
<sequence length="241" mass="24677">MSGDMDDMDDMDGKGDADGGGDGGGDLRIAFLGDSFTQGIGDPEYRGWVGRVMADGRPGLAAGPAGVTAFNLGVRRNTSADVLARCWDETAARALPGADNRLVLSVGSNDAVEEGGRPRVAPDACLANVAALLDGARERGLAPLVVGPPPVVGAGAPHLERLLALADGIAGLCAGRGVPFIDVTRELAADPDWTAEALAGDGAHPGAGGYRRLADLVLRGGFRDWLTVRQFRAGAAPRERA</sequence>
<dbReference type="Pfam" id="PF13472">
    <property type="entry name" value="Lipase_GDSL_2"/>
    <property type="match status" value="1"/>
</dbReference>
<proteinExistence type="predicted"/>
<feature type="domain" description="SGNH hydrolase-type esterase" evidence="2">
    <location>
        <begin position="31"/>
        <end position="212"/>
    </location>
</feature>
<name>A0ABN1XJY0_9ACTN</name>
<evidence type="ECO:0000313" key="4">
    <source>
        <dbReference type="Proteomes" id="UP001499863"/>
    </source>
</evidence>
<evidence type="ECO:0000256" key="1">
    <source>
        <dbReference type="SAM" id="MobiDB-lite"/>
    </source>
</evidence>
<dbReference type="InterPro" id="IPR051532">
    <property type="entry name" value="Ester_Hydrolysis_Enzymes"/>
</dbReference>
<accession>A0ABN1XJY0</accession>
<dbReference type="EMBL" id="BAAAKJ010000007">
    <property type="protein sequence ID" value="GAA1382285.1"/>
    <property type="molecule type" value="Genomic_DNA"/>
</dbReference>
<dbReference type="RefSeq" id="WP_344322821.1">
    <property type="nucleotide sequence ID" value="NZ_BAAAKJ010000007.1"/>
</dbReference>
<reference evidence="3 4" key="1">
    <citation type="journal article" date="2019" name="Int. J. Syst. Evol. Microbiol.">
        <title>The Global Catalogue of Microorganisms (GCM) 10K type strain sequencing project: providing services to taxonomists for standard genome sequencing and annotation.</title>
        <authorList>
            <consortium name="The Broad Institute Genomics Platform"/>
            <consortium name="The Broad Institute Genome Sequencing Center for Infectious Disease"/>
            <person name="Wu L."/>
            <person name="Ma J."/>
        </authorList>
    </citation>
    <scope>NUCLEOTIDE SEQUENCE [LARGE SCALE GENOMIC DNA]</scope>
    <source>
        <strain evidence="3 4">JCM 12393</strain>
    </source>
</reference>
<keyword evidence="4" id="KW-1185">Reference proteome</keyword>
<protein>
    <recommendedName>
        <fullName evidence="2">SGNH hydrolase-type esterase domain-containing protein</fullName>
    </recommendedName>
</protein>
<gene>
    <name evidence="3" type="ORF">GCM10009639_01230</name>
</gene>
<dbReference type="SUPFAM" id="SSF52266">
    <property type="entry name" value="SGNH hydrolase"/>
    <property type="match status" value="1"/>
</dbReference>
<dbReference type="InterPro" id="IPR013830">
    <property type="entry name" value="SGNH_hydro"/>
</dbReference>
<evidence type="ECO:0000259" key="2">
    <source>
        <dbReference type="Pfam" id="PF13472"/>
    </source>
</evidence>
<organism evidence="3 4">
    <name type="scientific">Kitasatospora putterlickiae</name>
    <dbReference type="NCBI Taxonomy" id="221725"/>
    <lineage>
        <taxon>Bacteria</taxon>
        <taxon>Bacillati</taxon>
        <taxon>Actinomycetota</taxon>
        <taxon>Actinomycetes</taxon>
        <taxon>Kitasatosporales</taxon>
        <taxon>Streptomycetaceae</taxon>
        <taxon>Kitasatospora</taxon>
    </lineage>
</organism>
<dbReference type="PANTHER" id="PTHR30383:SF29">
    <property type="entry name" value="SGNH HYDROLASE-TYPE ESTERASE DOMAIN-CONTAINING PROTEIN"/>
    <property type="match status" value="1"/>
</dbReference>
<dbReference type="InterPro" id="IPR036514">
    <property type="entry name" value="SGNH_hydro_sf"/>
</dbReference>
<feature type="region of interest" description="Disordered" evidence="1">
    <location>
        <begin position="1"/>
        <end position="20"/>
    </location>
</feature>
<evidence type="ECO:0000313" key="3">
    <source>
        <dbReference type="EMBL" id="GAA1382285.1"/>
    </source>
</evidence>
<dbReference type="Gene3D" id="3.40.50.1110">
    <property type="entry name" value="SGNH hydrolase"/>
    <property type="match status" value="1"/>
</dbReference>
<dbReference type="PANTHER" id="PTHR30383">
    <property type="entry name" value="THIOESTERASE 1/PROTEASE 1/LYSOPHOSPHOLIPASE L1"/>
    <property type="match status" value="1"/>
</dbReference>
<comment type="caution">
    <text evidence="3">The sequence shown here is derived from an EMBL/GenBank/DDBJ whole genome shotgun (WGS) entry which is preliminary data.</text>
</comment>